<name>A0ABP8DR82_9ACTN</name>
<organism evidence="1 2">
    <name type="scientific">Dactylosporangium darangshiense</name>
    <dbReference type="NCBI Taxonomy" id="579108"/>
    <lineage>
        <taxon>Bacteria</taxon>
        <taxon>Bacillati</taxon>
        <taxon>Actinomycetota</taxon>
        <taxon>Actinomycetes</taxon>
        <taxon>Micromonosporales</taxon>
        <taxon>Micromonosporaceae</taxon>
        <taxon>Dactylosporangium</taxon>
    </lineage>
</organism>
<dbReference type="InterPro" id="IPR029063">
    <property type="entry name" value="SAM-dependent_MTases_sf"/>
</dbReference>
<accession>A0ABP8DR82</accession>
<proteinExistence type="predicted"/>
<dbReference type="RefSeq" id="WP_345139619.1">
    <property type="nucleotide sequence ID" value="NZ_BAABAT010000050.1"/>
</dbReference>
<evidence type="ECO:0000313" key="1">
    <source>
        <dbReference type="EMBL" id="GAA4262221.1"/>
    </source>
</evidence>
<comment type="caution">
    <text evidence="1">The sequence shown here is derived from an EMBL/GenBank/DDBJ whole genome shotgun (WGS) entry which is preliminary data.</text>
</comment>
<evidence type="ECO:0008006" key="3">
    <source>
        <dbReference type="Google" id="ProtNLM"/>
    </source>
</evidence>
<gene>
    <name evidence="1" type="ORF">GCM10022255_098110</name>
</gene>
<dbReference type="Gene3D" id="3.40.50.150">
    <property type="entry name" value="Vaccinia Virus protein VP39"/>
    <property type="match status" value="1"/>
</dbReference>
<dbReference type="SUPFAM" id="SSF53335">
    <property type="entry name" value="S-adenosyl-L-methionine-dependent methyltransferases"/>
    <property type="match status" value="1"/>
</dbReference>
<keyword evidence="2" id="KW-1185">Reference proteome</keyword>
<sequence>MDAWVRWHEDYDVPGSSLSVRLGLVAGHVARAVESRPAGTVRLVSACAGQGHDVAQALRGHPRRGDVTGRLIELDPVNAAGARERLAAAGLSGLEVVEADAGVTAPYAGAVPAGVVLMCGVFGNISDEDIRRTIHALPELAEPGARVIWTRHRGTPDATPRIRDWFAEAGFREVAFDAPAGLTIGVGVHELVAPPRPLTEQRLFTFVVHG</sequence>
<dbReference type="EMBL" id="BAABAT010000050">
    <property type="protein sequence ID" value="GAA4262221.1"/>
    <property type="molecule type" value="Genomic_DNA"/>
</dbReference>
<reference evidence="2" key="1">
    <citation type="journal article" date="2019" name="Int. J. Syst. Evol. Microbiol.">
        <title>The Global Catalogue of Microorganisms (GCM) 10K type strain sequencing project: providing services to taxonomists for standard genome sequencing and annotation.</title>
        <authorList>
            <consortium name="The Broad Institute Genomics Platform"/>
            <consortium name="The Broad Institute Genome Sequencing Center for Infectious Disease"/>
            <person name="Wu L."/>
            <person name="Ma J."/>
        </authorList>
    </citation>
    <scope>NUCLEOTIDE SEQUENCE [LARGE SCALE GENOMIC DNA]</scope>
    <source>
        <strain evidence="2">JCM 17441</strain>
    </source>
</reference>
<protein>
    <recommendedName>
        <fullName evidence="3">SAM-dependent methyltransferase</fullName>
    </recommendedName>
</protein>
<evidence type="ECO:0000313" key="2">
    <source>
        <dbReference type="Proteomes" id="UP001500620"/>
    </source>
</evidence>
<dbReference type="Proteomes" id="UP001500620">
    <property type="component" value="Unassembled WGS sequence"/>
</dbReference>